<evidence type="ECO:0008006" key="4">
    <source>
        <dbReference type="Google" id="ProtNLM"/>
    </source>
</evidence>
<reference evidence="2 3" key="1">
    <citation type="submission" date="2013-09" db="EMBL/GenBank/DDBJ databases">
        <title>Complete genome sequence of Corynebacterium doosanense CAU 212(T) (=DSM 45436(T)), isolated from activated sludge.</title>
        <authorList>
            <person name="Schaffert L."/>
            <person name="Albersmeier A."/>
            <person name="Kalinowski J."/>
            <person name="Ruckert C."/>
        </authorList>
    </citation>
    <scope>NUCLEOTIDE SEQUENCE [LARGE SCALE GENOMIC DNA]</scope>
    <source>
        <strain evidence="2 3">CAU 212</strain>
    </source>
</reference>
<organism evidence="2 3">
    <name type="scientific">Corynebacterium doosanense CAU 212 = DSM 45436</name>
    <dbReference type="NCBI Taxonomy" id="558173"/>
    <lineage>
        <taxon>Bacteria</taxon>
        <taxon>Bacillati</taxon>
        <taxon>Actinomycetota</taxon>
        <taxon>Actinomycetes</taxon>
        <taxon>Mycobacteriales</taxon>
        <taxon>Corynebacteriaceae</taxon>
        <taxon>Corynebacterium</taxon>
    </lineage>
</organism>
<feature type="signal peptide" evidence="1">
    <location>
        <begin position="1"/>
        <end position="31"/>
    </location>
</feature>
<keyword evidence="3" id="KW-1185">Reference proteome</keyword>
<evidence type="ECO:0000313" key="3">
    <source>
        <dbReference type="Proteomes" id="UP000029914"/>
    </source>
</evidence>
<dbReference type="Proteomes" id="UP000029914">
    <property type="component" value="Chromosome"/>
</dbReference>
<accession>A0A097IJC2</accession>
<dbReference type="HOGENOM" id="CLU_2116888_0_0_11"/>
<proteinExistence type="predicted"/>
<dbReference type="KEGG" id="cdo:CDOO_03090"/>
<evidence type="ECO:0000256" key="1">
    <source>
        <dbReference type="SAM" id="SignalP"/>
    </source>
</evidence>
<dbReference type="AlphaFoldDB" id="A0A097IJC2"/>
<gene>
    <name evidence="2" type="ORF">CDOO_03090</name>
</gene>
<dbReference type="EMBL" id="CP006764">
    <property type="protein sequence ID" value="AIT62219.1"/>
    <property type="molecule type" value="Genomic_DNA"/>
</dbReference>
<evidence type="ECO:0000313" key="2">
    <source>
        <dbReference type="EMBL" id="AIT62219.1"/>
    </source>
</evidence>
<feature type="chain" id="PRO_5001931058" description="Secreted protein" evidence="1">
    <location>
        <begin position="32"/>
        <end position="114"/>
    </location>
</feature>
<protein>
    <recommendedName>
        <fullName evidence="4">Secreted protein</fullName>
    </recommendedName>
</protein>
<sequence>MNISKTRLMSLGLAAAAAGTGLLATSAPASAGTCYYSERTHALVTLGSSHGVVATGECGMIYPGAGLKGEGTTPNAISLGAITLPGGEWIVGFINDFSGLYPVNNGPENFWIER</sequence>
<name>A0A097IJC2_9CORY</name>
<dbReference type="RefSeq" id="WP_018021240.1">
    <property type="nucleotide sequence ID" value="NZ_AQUX01000002.1"/>
</dbReference>
<keyword evidence="1" id="KW-0732">Signal</keyword>